<dbReference type="OrthoDB" id="2412874at2759"/>
<gene>
    <name evidence="1" type="ORF">C2G38_2038233</name>
</gene>
<dbReference type="AlphaFoldDB" id="A0A397V7D8"/>
<protein>
    <submittedName>
        <fullName evidence="1">Uncharacterized protein</fullName>
    </submittedName>
</protein>
<proteinExistence type="predicted"/>
<accession>A0A397V7D8</accession>
<name>A0A397V7D8_9GLOM</name>
<sequence>MTKKNLGPCSVNNCQIRPNQYRGITEYALRKAKEKGTYNQYNYLEVGKQLCYPHYLDIVEPDRNNGSSADNNKQDHIIVRKPLSFGEKISLMTRVLYEKQRIEHNTLELTPDRFQTILEDAEPQLVGFFDELYNAFIPERRSAFNRKEDKKKVVNICYSIAAIRNRLVNNYPLEIRLYLVASGASCDAINALHNAEKINSFFVYNIDDYHNIHEIRRPDTVVLSAPIHFSTCVSKEITKCAPIPIIYKNHSVHNPANIDPSLICLYLITLYHGIFYLSYLQRKSQLTASQGIGLINFDQINLLTVHCYGDAIKEKEAERTMEDVRLVEIKRVSFIL</sequence>
<keyword evidence="2" id="KW-1185">Reference proteome</keyword>
<reference evidence="1 2" key="1">
    <citation type="submission" date="2018-06" db="EMBL/GenBank/DDBJ databases">
        <title>Comparative genomics reveals the genomic features of Rhizophagus irregularis, R. cerebriforme, R. diaphanum and Gigaspora rosea, and their symbiotic lifestyle signature.</title>
        <authorList>
            <person name="Morin E."/>
            <person name="San Clemente H."/>
            <person name="Chen E.C.H."/>
            <person name="De La Providencia I."/>
            <person name="Hainaut M."/>
            <person name="Kuo A."/>
            <person name="Kohler A."/>
            <person name="Murat C."/>
            <person name="Tang N."/>
            <person name="Roy S."/>
            <person name="Loubradou J."/>
            <person name="Henrissat B."/>
            <person name="Grigoriev I.V."/>
            <person name="Corradi N."/>
            <person name="Roux C."/>
            <person name="Martin F.M."/>
        </authorList>
    </citation>
    <scope>NUCLEOTIDE SEQUENCE [LARGE SCALE GENOMIC DNA]</scope>
    <source>
        <strain evidence="1 2">DAOM 194757</strain>
    </source>
</reference>
<evidence type="ECO:0000313" key="1">
    <source>
        <dbReference type="EMBL" id="RIB16839.1"/>
    </source>
</evidence>
<organism evidence="1 2">
    <name type="scientific">Gigaspora rosea</name>
    <dbReference type="NCBI Taxonomy" id="44941"/>
    <lineage>
        <taxon>Eukaryota</taxon>
        <taxon>Fungi</taxon>
        <taxon>Fungi incertae sedis</taxon>
        <taxon>Mucoromycota</taxon>
        <taxon>Glomeromycotina</taxon>
        <taxon>Glomeromycetes</taxon>
        <taxon>Diversisporales</taxon>
        <taxon>Gigasporaceae</taxon>
        <taxon>Gigaspora</taxon>
    </lineage>
</organism>
<dbReference type="Proteomes" id="UP000266673">
    <property type="component" value="Unassembled WGS sequence"/>
</dbReference>
<evidence type="ECO:0000313" key="2">
    <source>
        <dbReference type="Proteomes" id="UP000266673"/>
    </source>
</evidence>
<comment type="caution">
    <text evidence="1">The sequence shown here is derived from an EMBL/GenBank/DDBJ whole genome shotgun (WGS) entry which is preliminary data.</text>
</comment>
<dbReference type="EMBL" id="QKWP01000647">
    <property type="protein sequence ID" value="RIB16839.1"/>
    <property type="molecule type" value="Genomic_DNA"/>
</dbReference>